<dbReference type="CDD" id="cd20340">
    <property type="entry name" value="BRcat_RBR_parkin"/>
    <property type="match status" value="1"/>
</dbReference>
<dbReference type="InterPro" id="IPR047536">
    <property type="entry name" value="Rcat_RBR_parkin"/>
</dbReference>
<dbReference type="InterPro" id="IPR031127">
    <property type="entry name" value="E3_UB_ligase_RBR"/>
</dbReference>
<comment type="similarity">
    <text evidence="17">Belongs to the RBR family. Parkin subfamily.</text>
</comment>
<evidence type="ECO:0000256" key="1">
    <source>
        <dbReference type="ARBA" id="ARBA00001798"/>
    </source>
</evidence>
<evidence type="ECO:0000256" key="5">
    <source>
        <dbReference type="ARBA" id="ARBA00012251"/>
    </source>
</evidence>
<dbReference type="CDD" id="cd20357">
    <property type="entry name" value="Rcat_RBR_parkin"/>
    <property type="match status" value="1"/>
</dbReference>
<keyword evidence="14" id="KW-0832">Ubl conjugation</keyword>
<dbReference type="SUPFAM" id="SSF57850">
    <property type="entry name" value="RING/U-box"/>
    <property type="match status" value="2"/>
</dbReference>
<evidence type="ECO:0000256" key="9">
    <source>
        <dbReference type="ARBA" id="ARBA00022723"/>
    </source>
</evidence>
<dbReference type="Pfam" id="PF17978">
    <property type="entry name" value="zf-RING_14"/>
    <property type="match status" value="1"/>
</dbReference>
<evidence type="ECO:0000256" key="11">
    <source>
        <dbReference type="ARBA" id="ARBA00022771"/>
    </source>
</evidence>
<evidence type="ECO:0000256" key="16">
    <source>
        <dbReference type="ARBA" id="ARBA00023128"/>
    </source>
</evidence>
<dbReference type="GO" id="GO:0006914">
    <property type="term" value="P:autophagy"/>
    <property type="evidence" value="ECO:0007669"/>
    <property type="project" value="UniProtKB-KW"/>
</dbReference>
<dbReference type="Pfam" id="PF22605">
    <property type="entry name" value="IBR_2"/>
    <property type="match status" value="1"/>
</dbReference>
<evidence type="ECO:0000256" key="13">
    <source>
        <dbReference type="ARBA" id="ARBA00022833"/>
    </source>
</evidence>
<keyword evidence="16" id="KW-0496">Mitochondrion</keyword>
<keyword evidence="12" id="KW-0833">Ubl conjugation pathway</keyword>
<keyword evidence="22" id="KW-1185">Reference proteome</keyword>
<comment type="catalytic activity">
    <reaction evidence="1">
        <text>[E2 ubiquitin-conjugating enzyme]-S-ubiquitinyl-L-cysteine + [acceptor protein]-L-lysine = [E2 ubiquitin-conjugating enzyme]-L-cysteine + [acceptor protein]-N(6)-ubiquitinyl-L-lysine.</text>
        <dbReference type="EC" id="2.3.2.31"/>
    </reaction>
</comment>
<dbReference type="CDD" id="cd16627">
    <property type="entry name" value="RING-HC_RBR_parkin"/>
    <property type="match status" value="1"/>
</dbReference>
<dbReference type="InterPro" id="IPR003977">
    <property type="entry name" value="Parkin"/>
</dbReference>
<dbReference type="PROSITE" id="PS51873">
    <property type="entry name" value="TRIAD"/>
    <property type="match status" value="1"/>
</dbReference>
<evidence type="ECO:0000256" key="17">
    <source>
        <dbReference type="ARBA" id="ARBA00029442"/>
    </source>
</evidence>
<evidence type="ECO:0000313" key="21">
    <source>
        <dbReference type="EMBL" id="CAD7656762.1"/>
    </source>
</evidence>
<sequence>VVIIFSGKELPNDLRLSDCDLGHNSVIHAINALNIKTKTKLLPFSDQLTLNQKLTNLDMNDTNEETRHELEDRNRLSRRVTTDEDKSAQKYYFFVFCNSCEQLMNGKLRVVCDKCKNGTIVVDREPREWHDVLTPNRITGVCQSQDCNGTIAQFYFKCAANTHNSAADDDRTTGADAVDRSRAVVLPLIRHNCIGVSCLACTDVKDTVLVFPCAAKHVICLHCFRDYCLSKLNERRFVTDPQIGYSVNCAVGCHESLIRETHHFKLMGQIAYEKYQRFGAEECVLSAGGVLCPQPGCGAGILLDETEPEFCTRITCSECTFVFCRKCLQGYHVDDCVSDADNGVSEPNTSAFQAMSAANADHSKWDDMMTRTAIRLSTKPCPKCRTPTERSGGCMHMVCTRSQCGFNWCWICQTEWNRDCMGNHWFG</sequence>
<feature type="non-terminal residue" evidence="21">
    <location>
        <position position="1"/>
    </location>
</feature>
<evidence type="ECO:0000256" key="3">
    <source>
        <dbReference type="ARBA" id="ARBA00004514"/>
    </source>
</evidence>
<keyword evidence="11" id="KW-0863">Zinc-finger</keyword>
<dbReference type="Pfam" id="PF17976">
    <property type="entry name" value="zf-RING_12"/>
    <property type="match status" value="1"/>
</dbReference>
<proteinExistence type="inferred from homology"/>
<dbReference type="GO" id="GO:0016567">
    <property type="term" value="P:protein ubiquitination"/>
    <property type="evidence" value="ECO:0007669"/>
    <property type="project" value="UniProtKB-UniPathway"/>
</dbReference>
<dbReference type="InterPro" id="IPR002867">
    <property type="entry name" value="IBR_dom"/>
</dbReference>
<dbReference type="InterPro" id="IPR041565">
    <property type="entry name" value="Parkin_Znf-RING"/>
</dbReference>
<keyword evidence="7" id="KW-0597">Phosphoprotein</keyword>
<dbReference type="CDD" id="cd21382">
    <property type="entry name" value="RING0_parkin"/>
    <property type="match status" value="1"/>
</dbReference>
<evidence type="ECO:0000256" key="14">
    <source>
        <dbReference type="ARBA" id="ARBA00022843"/>
    </source>
</evidence>
<evidence type="ECO:0000259" key="20">
    <source>
        <dbReference type="PROSITE" id="PS51873"/>
    </source>
</evidence>
<keyword evidence="10" id="KW-0677">Repeat</keyword>
<evidence type="ECO:0000256" key="8">
    <source>
        <dbReference type="ARBA" id="ARBA00022679"/>
    </source>
</evidence>
<keyword evidence="8" id="KW-0808">Transferase</keyword>
<dbReference type="PANTHER" id="PTHR11685">
    <property type="entry name" value="RBR FAMILY RING FINGER AND IBR DOMAIN-CONTAINING"/>
    <property type="match status" value="1"/>
</dbReference>
<dbReference type="InterPro" id="IPR041170">
    <property type="entry name" value="Znf-RING_14"/>
</dbReference>
<dbReference type="OrthoDB" id="1431934at2759"/>
<dbReference type="Gene3D" id="1.20.120.1750">
    <property type="match status" value="1"/>
</dbReference>
<dbReference type="EMBL" id="OC926528">
    <property type="protein sequence ID" value="CAD7656762.1"/>
    <property type="molecule type" value="Genomic_DNA"/>
</dbReference>
<evidence type="ECO:0000256" key="19">
    <source>
        <dbReference type="PIRSR" id="PIRSR037880-1"/>
    </source>
</evidence>
<evidence type="ECO:0000256" key="6">
    <source>
        <dbReference type="ARBA" id="ARBA00022490"/>
    </source>
</evidence>
<dbReference type="InterPro" id="IPR047535">
    <property type="entry name" value="RING-HC_RBR_parkin"/>
</dbReference>
<evidence type="ECO:0000256" key="4">
    <source>
        <dbReference type="ARBA" id="ARBA00004906"/>
    </source>
</evidence>
<dbReference type="FunFam" id="1.20.120.1750:FF:000009">
    <property type="entry name" value="E3 ubiquitin-protein ligase parkin"/>
    <property type="match status" value="1"/>
</dbReference>
<keyword evidence="15" id="KW-0072">Autophagy</keyword>
<dbReference type="EC" id="2.3.2.31" evidence="5"/>
<evidence type="ECO:0000256" key="18">
    <source>
        <dbReference type="ARBA" id="ARBA00029536"/>
    </source>
</evidence>
<dbReference type="UniPathway" id="UPA00143"/>
<dbReference type="SMART" id="SM00647">
    <property type="entry name" value="IBR"/>
    <property type="match status" value="2"/>
</dbReference>
<keyword evidence="9" id="KW-0479">Metal-binding</keyword>
<dbReference type="GO" id="GO:0005829">
    <property type="term" value="C:cytosol"/>
    <property type="evidence" value="ECO:0007669"/>
    <property type="project" value="UniProtKB-SubCell"/>
</dbReference>
<dbReference type="GO" id="GO:0061630">
    <property type="term" value="F:ubiquitin protein ligase activity"/>
    <property type="evidence" value="ECO:0007669"/>
    <property type="project" value="UniProtKB-EC"/>
</dbReference>
<dbReference type="InterPro" id="IPR044066">
    <property type="entry name" value="TRIAD_supradom"/>
</dbReference>
<gene>
    <name evidence="21" type="ORF">ONB1V03_LOCUS13398</name>
</gene>
<dbReference type="PIRSF" id="PIRSF037880">
    <property type="entry name" value="Parkin"/>
    <property type="match status" value="1"/>
</dbReference>
<feature type="active site" evidence="19">
    <location>
        <position position="394"/>
    </location>
</feature>
<name>A0A7R9MD55_9ACAR</name>
<dbReference type="AlphaFoldDB" id="A0A7R9MD55"/>
<evidence type="ECO:0000256" key="15">
    <source>
        <dbReference type="ARBA" id="ARBA00023006"/>
    </source>
</evidence>
<dbReference type="InterPro" id="IPR047534">
    <property type="entry name" value="BRcat_RBR_parkin"/>
</dbReference>
<dbReference type="EMBL" id="CAJPVJ010011703">
    <property type="protein sequence ID" value="CAG2173949.1"/>
    <property type="molecule type" value="Genomic_DNA"/>
</dbReference>
<protein>
    <recommendedName>
        <fullName evidence="18">E3 ubiquitin-protein ligase parkin</fullName>
        <ecNumber evidence="5">2.3.2.31</ecNumber>
    </recommendedName>
</protein>
<organism evidence="21">
    <name type="scientific">Oppiella nova</name>
    <dbReference type="NCBI Taxonomy" id="334625"/>
    <lineage>
        <taxon>Eukaryota</taxon>
        <taxon>Metazoa</taxon>
        <taxon>Ecdysozoa</taxon>
        <taxon>Arthropoda</taxon>
        <taxon>Chelicerata</taxon>
        <taxon>Arachnida</taxon>
        <taxon>Acari</taxon>
        <taxon>Acariformes</taxon>
        <taxon>Sarcoptiformes</taxon>
        <taxon>Oribatida</taxon>
        <taxon>Brachypylina</taxon>
        <taxon>Oppioidea</taxon>
        <taxon>Oppiidae</taxon>
        <taxon>Oppiella</taxon>
    </lineage>
</organism>
<keyword evidence="6" id="KW-0963">Cytoplasm</keyword>
<evidence type="ECO:0000256" key="2">
    <source>
        <dbReference type="ARBA" id="ARBA00004173"/>
    </source>
</evidence>
<comment type="subcellular location">
    <subcellularLocation>
        <location evidence="3">Cytoplasm</location>
        <location evidence="3">Cytosol</location>
    </subcellularLocation>
    <subcellularLocation>
        <location evidence="2">Mitochondrion</location>
    </subcellularLocation>
</comment>
<keyword evidence="13" id="KW-0862">Zinc</keyword>
<dbReference type="PRINTS" id="PR01475">
    <property type="entry name" value="PARKIN"/>
</dbReference>
<evidence type="ECO:0000256" key="12">
    <source>
        <dbReference type="ARBA" id="ARBA00022786"/>
    </source>
</evidence>
<evidence type="ECO:0000256" key="7">
    <source>
        <dbReference type="ARBA" id="ARBA00022553"/>
    </source>
</evidence>
<feature type="domain" description="RING-type" evidence="20">
    <location>
        <begin position="194"/>
        <end position="427"/>
    </location>
</feature>
<dbReference type="InterPro" id="IPR054694">
    <property type="entry name" value="Parkin-like_IBR"/>
</dbReference>
<reference evidence="21" key="1">
    <citation type="submission" date="2020-11" db="EMBL/GenBank/DDBJ databases">
        <authorList>
            <person name="Tran Van P."/>
        </authorList>
    </citation>
    <scope>NUCLEOTIDE SEQUENCE</scope>
</reference>
<dbReference type="GO" id="GO:0008270">
    <property type="term" value="F:zinc ion binding"/>
    <property type="evidence" value="ECO:0007669"/>
    <property type="project" value="UniProtKB-KW"/>
</dbReference>
<comment type="pathway">
    <text evidence="4">Protein modification; protein ubiquitination.</text>
</comment>
<dbReference type="GO" id="GO:0005739">
    <property type="term" value="C:mitochondrion"/>
    <property type="evidence" value="ECO:0007669"/>
    <property type="project" value="UniProtKB-SubCell"/>
</dbReference>
<evidence type="ECO:0000313" key="22">
    <source>
        <dbReference type="Proteomes" id="UP000728032"/>
    </source>
</evidence>
<accession>A0A7R9MD55</accession>
<evidence type="ECO:0000256" key="10">
    <source>
        <dbReference type="ARBA" id="ARBA00022737"/>
    </source>
</evidence>
<dbReference type="Gene3D" id="2.20.25.20">
    <property type="match status" value="1"/>
</dbReference>
<dbReference type="Proteomes" id="UP000728032">
    <property type="component" value="Unassembled WGS sequence"/>
</dbReference>